<comment type="subcellular location">
    <subcellularLocation>
        <location evidence="1">Membrane</location>
        <topology evidence="1">Multi-pass membrane protein</topology>
    </subcellularLocation>
</comment>
<feature type="transmembrane region" description="Helical" evidence="9">
    <location>
        <begin position="142"/>
        <end position="161"/>
    </location>
</feature>
<dbReference type="GO" id="GO:0005886">
    <property type="term" value="C:plasma membrane"/>
    <property type="evidence" value="ECO:0007669"/>
    <property type="project" value="TreeGrafter"/>
</dbReference>
<feature type="transmembrane region" description="Helical" evidence="9">
    <location>
        <begin position="105"/>
        <end position="130"/>
    </location>
</feature>
<feature type="transmembrane region" description="Helical" evidence="9">
    <location>
        <begin position="292"/>
        <end position="312"/>
    </location>
</feature>
<keyword evidence="7 8" id="KW-0807">Transducer</keyword>
<proteinExistence type="inferred from homology"/>
<evidence type="ECO:0000256" key="4">
    <source>
        <dbReference type="ARBA" id="ARBA00023040"/>
    </source>
</evidence>
<dbReference type="PRINTS" id="PR00237">
    <property type="entry name" value="GPCRRHODOPSN"/>
</dbReference>
<protein>
    <recommendedName>
        <fullName evidence="10">G-protein coupled receptors family 1 profile domain-containing protein</fullName>
    </recommendedName>
</protein>
<dbReference type="WBParaSite" id="MBELARI_LOCUS8926">
    <property type="protein sequence ID" value="MBELARI_LOCUS8926"/>
    <property type="gene ID" value="MBELARI_LOCUS8926"/>
</dbReference>
<evidence type="ECO:0000256" key="7">
    <source>
        <dbReference type="ARBA" id="ARBA00023224"/>
    </source>
</evidence>
<feature type="transmembrane region" description="Helical" evidence="9">
    <location>
        <begin position="64"/>
        <end position="85"/>
    </location>
</feature>
<keyword evidence="11" id="KW-1185">Reference proteome</keyword>
<dbReference type="GO" id="GO:0008188">
    <property type="term" value="F:neuropeptide receptor activity"/>
    <property type="evidence" value="ECO:0007669"/>
    <property type="project" value="TreeGrafter"/>
</dbReference>
<evidence type="ECO:0000256" key="6">
    <source>
        <dbReference type="ARBA" id="ARBA00023170"/>
    </source>
</evidence>
<reference evidence="12" key="1">
    <citation type="submission" date="2024-02" db="UniProtKB">
        <authorList>
            <consortium name="WormBaseParasite"/>
        </authorList>
    </citation>
    <scope>IDENTIFICATION</scope>
</reference>
<dbReference type="PROSITE" id="PS50262">
    <property type="entry name" value="G_PROTEIN_RECEP_F1_2"/>
    <property type="match status" value="1"/>
</dbReference>
<dbReference type="SUPFAM" id="SSF81321">
    <property type="entry name" value="Family A G protein-coupled receptor-like"/>
    <property type="match status" value="1"/>
</dbReference>
<evidence type="ECO:0000256" key="9">
    <source>
        <dbReference type="SAM" id="Phobius"/>
    </source>
</evidence>
<evidence type="ECO:0000256" key="1">
    <source>
        <dbReference type="ARBA" id="ARBA00004141"/>
    </source>
</evidence>
<keyword evidence="5 9" id="KW-0472">Membrane</keyword>
<dbReference type="GO" id="GO:0042923">
    <property type="term" value="F:neuropeptide binding"/>
    <property type="evidence" value="ECO:0007669"/>
    <property type="project" value="TreeGrafter"/>
</dbReference>
<keyword evidence="4 8" id="KW-0297">G-protein coupled receptor</keyword>
<feature type="transmembrane region" description="Helical" evidence="9">
    <location>
        <begin position="249"/>
        <end position="271"/>
    </location>
</feature>
<dbReference type="GO" id="GO:0043005">
    <property type="term" value="C:neuron projection"/>
    <property type="evidence" value="ECO:0007669"/>
    <property type="project" value="TreeGrafter"/>
</dbReference>
<dbReference type="Pfam" id="PF00001">
    <property type="entry name" value="7tm_1"/>
    <property type="match status" value="2"/>
</dbReference>
<evidence type="ECO:0000259" key="10">
    <source>
        <dbReference type="PROSITE" id="PS50262"/>
    </source>
</evidence>
<feature type="transmembrane region" description="Helical" evidence="9">
    <location>
        <begin position="332"/>
        <end position="353"/>
    </location>
</feature>
<sequence length="435" mass="50232">MEPSDEEIAGVFKDFNNTGNDGEAEKQLMTVVYSLLALFGLLANLLFCLVIWRNEKLHTVTHVLMMNLALSNLLFLCFHPSYIITTYLLQRSFVFGTFVCKTSFSIAYVTSTASFYMMSLVAIDRWLAIFKRKYRLTRSNSICLVVFAWAISFVVAAPYMYSARVKDFNSVNEIIQNHQEKRPKFIEDIKKDDILYDEQVFENLSKILDNIKLSSKDDSDLPDIAIMNTTRYRCTSDTASNTVLIWTVVLQYVVPLLIMIPTYGHLALFVWKRAPIGVQSREKRERAHRRRRKLLVTLLSIVLFLVVCWLPLFFVNILMSWKMIHITTYTRAYIYCSIVTLAGVLVTPIFYLINDGCREQVMRLFCCRTVPASERERQALMTTNPYPDRISEAHWLIHRGDPEAQTGTTNLFISLSACGSPEDRRKDNYTPQESL</sequence>
<evidence type="ECO:0000313" key="12">
    <source>
        <dbReference type="WBParaSite" id="MBELARI_LOCUS8926"/>
    </source>
</evidence>
<dbReference type="InterPro" id="IPR000276">
    <property type="entry name" value="GPCR_Rhodpsn"/>
</dbReference>
<keyword evidence="2 8" id="KW-0812">Transmembrane</keyword>
<dbReference type="PROSITE" id="PS00237">
    <property type="entry name" value="G_PROTEIN_RECEP_F1_1"/>
    <property type="match status" value="1"/>
</dbReference>
<dbReference type="CDD" id="cd00637">
    <property type="entry name" value="7tm_classA_rhodopsin-like"/>
    <property type="match status" value="1"/>
</dbReference>
<evidence type="ECO:0000256" key="5">
    <source>
        <dbReference type="ARBA" id="ARBA00023136"/>
    </source>
</evidence>
<name>A0AAF3FT17_9BILA</name>
<dbReference type="Gene3D" id="1.20.1070.10">
    <property type="entry name" value="Rhodopsin 7-helix transmembrane proteins"/>
    <property type="match status" value="1"/>
</dbReference>
<accession>A0AAF3FT17</accession>
<dbReference type="AlphaFoldDB" id="A0AAF3FT17"/>
<comment type="similarity">
    <text evidence="8">Belongs to the G-protein coupled receptor 1 family.</text>
</comment>
<organism evidence="11 12">
    <name type="scientific">Mesorhabditis belari</name>
    <dbReference type="NCBI Taxonomy" id="2138241"/>
    <lineage>
        <taxon>Eukaryota</taxon>
        <taxon>Metazoa</taxon>
        <taxon>Ecdysozoa</taxon>
        <taxon>Nematoda</taxon>
        <taxon>Chromadorea</taxon>
        <taxon>Rhabditida</taxon>
        <taxon>Rhabditina</taxon>
        <taxon>Rhabditomorpha</taxon>
        <taxon>Rhabditoidea</taxon>
        <taxon>Rhabditidae</taxon>
        <taxon>Mesorhabditinae</taxon>
        <taxon>Mesorhabditis</taxon>
    </lineage>
</organism>
<evidence type="ECO:0000256" key="3">
    <source>
        <dbReference type="ARBA" id="ARBA00022989"/>
    </source>
</evidence>
<feature type="transmembrane region" description="Helical" evidence="9">
    <location>
        <begin position="31"/>
        <end position="52"/>
    </location>
</feature>
<evidence type="ECO:0000256" key="2">
    <source>
        <dbReference type="ARBA" id="ARBA00022692"/>
    </source>
</evidence>
<evidence type="ECO:0000256" key="8">
    <source>
        <dbReference type="RuleBase" id="RU000688"/>
    </source>
</evidence>
<feature type="domain" description="G-protein coupled receptors family 1 profile" evidence="10">
    <location>
        <begin position="43"/>
        <end position="351"/>
    </location>
</feature>
<evidence type="ECO:0000313" key="11">
    <source>
        <dbReference type="Proteomes" id="UP000887575"/>
    </source>
</evidence>
<dbReference type="InterPro" id="IPR017452">
    <property type="entry name" value="GPCR_Rhodpsn_7TM"/>
</dbReference>
<dbReference type="PANTHER" id="PTHR24235:SF29">
    <property type="entry name" value="GH23382P"/>
    <property type="match status" value="1"/>
</dbReference>
<keyword evidence="3 9" id="KW-1133">Transmembrane helix</keyword>
<dbReference type="PANTHER" id="PTHR24235">
    <property type="entry name" value="NEUROPEPTIDE Y RECEPTOR"/>
    <property type="match status" value="1"/>
</dbReference>
<keyword evidence="6 8" id="KW-0675">Receptor</keyword>
<dbReference type="Proteomes" id="UP000887575">
    <property type="component" value="Unassembled WGS sequence"/>
</dbReference>